<sequence>MTDAISTPLIACMLCPSLRTGGRLESFLKKHPARAPDCKLGE</sequence>
<organism evidence="1 2">
    <name type="scientific">Labilithrix luteola</name>
    <dbReference type="NCBI Taxonomy" id="1391654"/>
    <lineage>
        <taxon>Bacteria</taxon>
        <taxon>Pseudomonadati</taxon>
        <taxon>Myxococcota</taxon>
        <taxon>Polyangia</taxon>
        <taxon>Polyangiales</taxon>
        <taxon>Labilitrichaceae</taxon>
        <taxon>Labilithrix</taxon>
    </lineage>
</organism>
<accession>A0A0K1Q835</accession>
<reference evidence="1 2" key="1">
    <citation type="submission" date="2015-08" db="EMBL/GenBank/DDBJ databases">
        <authorList>
            <person name="Babu N.S."/>
            <person name="Beckwith C.J."/>
            <person name="Beseler K.G."/>
            <person name="Brison A."/>
            <person name="Carone J.V."/>
            <person name="Caskin T.P."/>
            <person name="Diamond M."/>
            <person name="Durham M.E."/>
            <person name="Foxe J.M."/>
            <person name="Go M."/>
            <person name="Henderson B.A."/>
            <person name="Jones I.B."/>
            <person name="McGettigan J.A."/>
            <person name="Micheletti S.J."/>
            <person name="Nasrallah M.E."/>
            <person name="Ortiz D."/>
            <person name="Piller C.R."/>
            <person name="Privatt S.R."/>
            <person name="Schneider S.L."/>
            <person name="Sharp S."/>
            <person name="Smith T.C."/>
            <person name="Stanton J.D."/>
            <person name="Ullery H.E."/>
            <person name="Wilson R.J."/>
            <person name="Serrano M.G."/>
            <person name="Buck G."/>
            <person name="Lee V."/>
            <person name="Wang Y."/>
            <person name="Carvalho R."/>
            <person name="Voegtly L."/>
            <person name="Shi R."/>
            <person name="Duckworth R."/>
            <person name="Johnson A."/>
            <person name="Loviza R."/>
            <person name="Walstead R."/>
            <person name="Shah Z."/>
            <person name="Kiflezghi M."/>
            <person name="Wade K."/>
            <person name="Ball S.L."/>
            <person name="Bradley K.W."/>
            <person name="Asai D.J."/>
            <person name="Bowman C.A."/>
            <person name="Russell D.A."/>
            <person name="Pope W.H."/>
            <person name="Jacobs-Sera D."/>
            <person name="Hendrix R.W."/>
            <person name="Hatfull G.F."/>
        </authorList>
    </citation>
    <scope>NUCLEOTIDE SEQUENCE [LARGE SCALE GENOMIC DNA]</scope>
    <source>
        <strain evidence="1 2">DSM 27648</strain>
    </source>
</reference>
<dbReference type="KEGG" id="llu:AKJ09_08552"/>
<proteinExistence type="predicted"/>
<evidence type="ECO:0000313" key="1">
    <source>
        <dbReference type="EMBL" id="AKV01889.1"/>
    </source>
</evidence>
<dbReference type="EMBL" id="CP012333">
    <property type="protein sequence ID" value="AKV01889.1"/>
    <property type="molecule type" value="Genomic_DNA"/>
</dbReference>
<dbReference type="Proteomes" id="UP000064967">
    <property type="component" value="Chromosome"/>
</dbReference>
<dbReference type="AlphaFoldDB" id="A0A0K1Q835"/>
<keyword evidence="2" id="KW-1185">Reference proteome</keyword>
<evidence type="ECO:0000313" key="2">
    <source>
        <dbReference type="Proteomes" id="UP000064967"/>
    </source>
</evidence>
<gene>
    <name evidence="1" type="ORF">AKJ09_08552</name>
</gene>
<name>A0A0K1Q835_9BACT</name>
<protein>
    <submittedName>
        <fullName evidence="1">Uncharacterized protein</fullName>
    </submittedName>
</protein>